<dbReference type="PANTHER" id="PTHR35848">
    <property type="entry name" value="OXALATE-BINDING PROTEIN"/>
    <property type="match status" value="1"/>
</dbReference>
<dbReference type="InterPro" id="IPR051610">
    <property type="entry name" value="GPI/OXD"/>
</dbReference>
<keyword evidence="1" id="KW-0479">Metal-binding</keyword>
<gene>
    <name evidence="3" type="ORF">CHR90_14370</name>
</gene>
<dbReference type="OrthoDB" id="116921at2"/>
<dbReference type="AlphaFoldDB" id="A0A255XME1"/>
<dbReference type="SUPFAM" id="SSF51182">
    <property type="entry name" value="RmlC-like cupins"/>
    <property type="match status" value="1"/>
</dbReference>
<dbReference type="CDD" id="cd02224">
    <property type="entry name" value="cupin_SPO2919-like"/>
    <property type="match status" value="1"/>
</dbReference>
<comment type="caution">
    <text evidence="3">The sequence shown here is derived from an EMBL/GenBank/DDBJ whole genome shotgun (WGS) entry which is preliminary data.</text>
</comment>
<dbReference type="InterPro" id="IPR011051">
    <property type="entry name" value="RmlC_Cupin_sf"/>
</dbReference>
<dbReference type="EMBL" id="NOXS01000033">
    <property type="protein sequence ID" value="OYQ18138.1"/>
    <property type="molecule type" value="Genomic_DNA"/>
</dbReference>
<evidence type="ECO:0000313" key="4">
    <source>
        <dbReference type="Proteomes" id="UP000216361"/>
    </source>
</evidence>
<evidence type="ECO:0000259" key="2">
    <source>
        <dbReference type="Pfam" id="PF07883"/>
    </source>
</evidence>
<proteinExistence type="predicted"/>
<evidence type="ECO:0000256" key="1">
    <source>
        <dbReference type="ARBA" id="ARBA00022723"/>
    </source>
</evidence>
<dbReference type="InterPro" id="IPR014710">
    <property type="entry name" value="RmlC-like_jellyroll"/>
</dbReference>
<dbReference type="GO" id="GO:0046872">
    <property type="term" value="F:metal ion binding"/>
    <property type="evidence" value="ECO:0007669"/>
    <property type="project" value="UniProtKB-KW"/>
</dbReference>
<dbReference type="Proteomes" id="UP000216361">
    <property type="component" value="Unassembled WGS sequence"/>
</dbReference>
<sequence length="162" mass="17357">MPIISLDSLTLTRQSHGERFDAAFASLTAGTGAQHLGARLVEVPPGKRAWPLHCHYNNDEIFVILSGSGQLRDGSRTTPVSAGQVLVCPAGGPDAAHQLINDGTAPLRYLAVSSMREPDIMEYPDSGKLVAFAGAAPGGDKNKRRLSLTQYRGPEVDYWEGE</sequence>
<dbReference type="Gene3D" id="2.60.120.10">
    <property type="entry name" value="Jelly Rolls"/>
    <property type="match status" value="1"/>
</dbReference>
<protein>
    <submittedName>
        <fullName evidence="3">Cupin</fullName>
    </submittedName>
</protein>
<dbReference type="RefSeq" id="WP_094409699.1">
    <property type="nucleotide sequence ID" value="NZ_BMJZ01000002.1"/>
</dbReference>
<name>A0A255XME1_9PROT</name>
<dbReference type="Pfam" id="PF07883">
    <property type="entry name" value="Cupin_2"/>
    <property type="match status" value="1"/>
</dbReference>
<dbReference type="InterPro" id="IPR013096">
    <property type="entry name" value="Cupin_2"/>
</dbReference>
<organism evidence="3 4">
    <name type="scientific">Elstera cyanobacteriorum</name>
    <dbReference type="NCBI Taxonomy" id="2022747"/>
    <lineage>
        <taxon>Bacteria</taxon>
        <taxon>Pseudomonadati</taxon>
        <taxon>Pseudomonadota</taxon>
        <taxon>Alphaproteobacteria</taxon>
        <taxon>Rhodospirillales</taxon>
        <taxon>Rhodospirillaceae</taxon>
        <taxon>Elstera</taxon>
    </lineage>
</organism>
<reference evidence="3 4" key="1">
    <citation type="submission" date="2017-07" db="EMBL/GenBank/DDBJ databases">
        <title>Elstera cyanobacteriorum sp. nov., a novel bacterium isolated from cyanobacterial aggregates in a eutrophic lake.</title>
        <authorList>
            <person name="Cai H."/>
        </authorList>
    </citation>
    <scope>NUCLEOTIDE SEQUENCE [LARGE SCALE GENOMIC DNA]</scope>
    <source>
        <strain evidence="3 4">TH019</strain>
    </source>
</reference>
<dbReference type="PANTHER" id="PTHR35848:SF6">
    <property type="entry name" value="CUPIN TYPE-2 DOMAIN-CONTAINING PROTEIN"/>
    <property type="match status" value="1"/>
</dbReference>
<feature type="domain" description="Cupin type-2" evidence="2">
    <location>
        <begin position="40"/>
        <end position="112"/>
    </location>
</feature>
<evidence type="ECO:0000313" key="3">
    <source>
        <dbReference type="EMBL" id="OYQ18138.1"/>
    </source>
</evidence>
<accession>A0A255XME1</accession>
<keyword evidence="4" id="KW-1185">Reference proteome</keyword>